<dbReference type="AlphaFoldDB" id="A0A9P5ZU40"/>
<accession>A0A9P5ZU40</accession>
<dbReference type="Proteomes" id="UP000807025">
    <property type="component" value="Unassembled WGS sequence"/>
</dbReference>
<dbReference type="EMBL" id="MU154580">
    <property type="protein sequence ID" value="KAF9493835.1"/>
    <property type="molecule type" value="Genomic_DNA"/>
</dbReference>
<evidence type="ECO:0008006" key="4">
    <source>
        <dbReference type="Google" id="ProtNLM"/>
    </source>
</evidence>
<evidence type="ECO:0000256" key="1">
    <source>
        <dbReference type="SAM" id="SignalP"/>
    </source>
</evidence>
<reference evidence="2" key="1">
    <citation type="submission" date="2020-11" db="EMBL/GenBank/DDBJ databases">
        <authorList>
            <consortium name="DOE Joint Genome Institute"/>
            <person name="Ahrendt S."/>
            <person name="Riley R."/>
            <person name="Andreopoulos W."/>
            <person name="Labutti K."/>
            <person name="Pangilinan J."/>
            <person name="Ruiz-Duenas F.J."/>
            <person name="Barrasa J.M."/>
            <person name="Sanchez-Garcia M."/>
            <person name="Camarero S."/>
            <person name="Miyauchi S."/>
            <person name="Serrano A."/>
            <person name="Linde D."/>
            <person name="Babiker R."/>
            <person name="Drula E."/>
            <person name="Ayuso-Fernandez I."/>
            <person name="Pacheco R."/>
            <person name="Padilla G."/>
            <person name="Ferreira P."/>
            <person name="Barriuso J."/>
            <person name="Kellner H."/>
            <person name="Castanera R."/>
            <person name="Alfaro M."/>
            <person name="Ramirez L."/>
            <person name="Pisabarro A.G."/>
            <person name="Kuo A."/>
            <person name="Tritt A."/>
            <person name="Lipzen A."/>
            <person name="He G."/>
            <person name="Yan M."/>
            <person name="Ng V."/>
            <person name="Cullen D."/>
            <person name="Martin F."/>
            <person name="Rosso M.-N."/>
            <person name="Henrissat B."/>
            <person name="Hibbett D."/>
            <person name="Martinez A.T."/>
            <person name="Grigoriev I.V."/>
        </authorList>
    </citation>
    <scope>NUCLEOTIDE SEQUENCE</scope>
    <source>
        <strain evidence="2">ATCC 90797</strain>
    </source>
</reference>
<keyword evidence="3" id="KW-1185">Reference proteome</keyword>
<organism evidence="2 3">
    <name type="scientific">Pleurotus eryngii</name>
    <name type="common">Boletus of the steppes</name>
    <dbReference type="NCBI Taxonomy" id="5323"/>
    <lineage>
        <taxon>Eukaryota</taxon>
        <taxon>Fungi</taxon>
        <taxon>Dikarya</taxon>
        <taxon>Basidiomycota</taxon>
        <taxon>Agaricomycotina</taxon>
        <taxon>Agaricomycetes</taxon>
        <taxon>Agaricomycetidae</taxon>
        <taxon>Agaricales</taxon>
        <taxon>Pleurotineae</taxon>
        <taxon>Pleurotaceae</taxon>
        <taxon>Pleurotus</taxon>
    </lineage>
</organism>
<comment type="caution">
    <text evidence="2">The sequence shown here is derived from an EMBL/GenBank/DDBJ whole genome shotgun (WGS) entry which is preliminary data.</text>
</comment>
<proteinExistence type="predicted"/>
<keyword evidence="1" id="KW-0732">Signal</keyword>
<name>A0A9P5ZU40_PLEER</name>
<feature type="signal peptide" evidence="1">
    <location>
        <begin position="1"/>
        <end position="19"/>
    </location>
</feature>
<protein>
    <recommendedName>
        <fullName evidence="4">Hydrophobin</fullName>
    </recommendedName>
</protein>
<gene>
    <name evidence="2" type="ORF">BDN71DRAFT_1508184</name>
</gene>
<sequence>MFFNAAIFATAALATCAAAAPAVVARTEPHPSNNKLQHHHYRHNLVSGLLVALSVVKVVDVVLGVVVDPDVALGLTCTTVAVRGSCKFAVKMLHSVSPLIKHEVS</sequence>
<evidence type="ECO:0000313" key="2">
    <source>
        <dbReference type="EMBL" id="KAF9493835.1"/>
    </source>
</evidence>
<evidence type="ECO:0000313" key="3">
    <source>
        <dbReference type="Proteomes" id="UP000807025"/>
    </source>
</evidence>
<feature type="chain" id="PRO_5040514677" description="Hydrophobin" evidence="1">
    <location>
        <begin position="20"/>
        <end position="105"/>
    </location>
</feature>